<dbReference type="InterPro" id="IPR013437">
    <property type="entry name" value="FtsW"/>
</dbReference>
<comment type="caution">
    <text evidence="22">The sequence shown here is derived from an EMBL/GenBank/DDBJ whole genome shotgun (WGS) entry which is preliminary data.</text>
</comment>
<comment type="subcellular location">
    <subcellularLocation>
        <location evidence="1">Cell membrane</location>
        <topology evidence="1">Multi-pass membrane protein</topology>
    </subcellularLocation>
</comment>
<evidence type="ECO:0000256" key="3">
    <source>
        <dbReference type="ARBA" id="ARBA00022475"/>
    </source>
</evidence>
<evidence type="ECO:0000256" key="17">
    <source>
        <dbReference type="ARBA" id="ARBA00041185"/>
    </source>
</evidence>
<dbReference type="Pfam" id="PF01098">
    <property type="entry name" value="FTSW_RODA_SPOVE"/>
    <property type="match status" value="1"/>
</dbReference>
<evidence type="ECO:0000256" key="9">
    <source>
        <dbReference type="ARBA" id="ARBA00022984"/>
    </source>
</evidence>
<evidence type="ECO:0000256" key="8">
    <source>
        <dbReference type="ARBA" id="ARBA00022960"/>
    </source>
</evidence>
<evidence type="ECO:0000256" key="12">
    <source>
        <dbReference type="ARBA" id="ARBA00023306"/>
    </source>
</evidence>
<evidence type="ECO:0000313" key="22">
    <source>
        <dbReference type="EMBL" id="OGL80224.1"/>
    </source>
</evidence>
<dbReference type="GO" id="GO:0008360">
    <property type="term" value="P:regulation of cell shape"/>
    <property type="evidence" value="ECO:0007669"/>
    <property type="project" value="UniProtKB-KW"/>
</dbReference>
<evidence type="ECO:0000256" key="7">
    <source>
        <dbReference type="ARBA" id="ARBA00022692"/>
    </source>
</evidence>
<dbReference type="EMBL" id="MGEK01000039">
    <property type="protein sequence ID" value="OGL80224.1"/>
    <property type="molecule type" value="Genomic_DNA"/>
</dbReference>
<name>A0A1F7UR73_9BACT</name>
<evidence type="ECO:0000256" key="11">
    <source>
        <dbReference type="ARBA" id="ARBA00023136"/>
    </source>
</evidence>
<gene>
    <name evidence="22" type="ORF">A2936_02555</name>
</gene>
<keyword evidence="3" id="KW-1003">Cell membrane</keyword>
<evidence type="ECO:0000256" key="15">
    <source>
        <dbReference type="ARBA" id="ARBA00033270"/>
    </source>
</evidence>
<keyword evidence="5" id="KW-0328">Glycosyltransferase</keyword>
<organism evidence="22 23">
    <name type="scientific">Candidatus Uhrbacteria bacterium RIFCSPLOWO2_01_FULL_47_25</name>
    <dbReference type="NCBI Taxonomy" id="1802402"/>
    <lineage>
        <taxon>Bacteria</taxon>
        <taxon>Candidatus Uhriibacteriota</taxon>
    </lineage>
</organism>
<evidence type="ECO:0000256" key="5">
    <source>
        <dbReference type="ARBA" id="ARBA00022676"/>
    </source>
</evidence>
<evidence type="ECO:0000256" key="20">
    <source>
        <dbReference type="ARBA" id="ARBA00049902"/>
    </source>
</evidence>
<keyword evidence="12" id="KW-0131">Cell cycle</keyword>
<feature type="transmembrane region" description="Helical" evidence="21">
    <location>
        <begin position="110"/>
        <end position="130"/>
    </location>
</feature>
<dbReference type="PANTHER" id="PTHR30474">
    <property type="entry name" value="CELL CYCLE PROTEIN"/>
    <property type="match status" value="1"/>
</dbReference>
<accession>A0A1F7UR73</accession>
<dbReference type="NCBIfam" id="TIGR02614">
    <property type="entry name" value="ftsW"/>
    <property type="match status" value="1"/>
</dbReference>
<evidence type="ECO:0000256" key="16">
    <source>
        <dbReference type="ARBA" id="ARBA00038053"/>
    </source>
</evidence>
<evidence type="ECO:0000313" key="23">
    <source>
        <dbReference type="Proteomes" id="UP000176846"/>
    </source>
</evidence>
<dbReference type="AlphaFoldDB" id="A0A1F7UR73"/>
<feature type="transmembrane region" description="Helical" evidence="21">
    <location>
        <begin position="339"/>
        <end position="360"/>
    </location>
</feature>
<feature type="transmembrane region" description="Helical" evidence="21">
    <location>
        <begin position="186"/>
        <end position="205"/>
    </location>
</feature>
<comment type="pathway">
    <text evidence="2">Cell wall biogenesis; peptidoglycan biosynthesis.</text>
</comment>
<feature type="transmembrane region" description="Helical" evidence="21">
    <location>
        <begin position="142"/>
        <end position="160"/>
    </location>
</feature>
<comment type="catalytic activity">
    <reaction evidence="20">
        <text>[GlcNAc-(1-&gt;4)-Mur2Ac(oyl-L-Ala-gamma-D-Glu-L-Lys-D-Ala-D-Ala)](n)-di-trans,octa-cis-undecaprenyl diphosphate + beta-D-GlcNAc-(1-&gt;4)-Mur2Ac(oyl-L-Ala-gamma-D-Glu-L-Lys-D-Ala-D-Ala)-di-trans,octa-cis-undecaprenyl diphosphate = [GlcNAc-(1-&gt;4)-Mur2Ac(oyl-L-Ala-gamma-D-Glu-L-Lys-D-Ala-D-Ala)](n+1)-di-trans,octa-cis-undecaprenyl diphosphate + di-trans,octa-cis-undecaprenyl diphosphate + H(+)</text>
        <dbReference type="Rhea" id="RHEA:23708"/>
        <dbReference type="Rhea" id="RHEA-COMP:9602"/>
        <dbReference type="Rhea" id="RHEA-COMP:9603"/>
        <dbReference type="ChEBI" id="CHEBI:15378"/>
        <dbReference type="ChEBI" id="CHEBI:58405"/>
        <dbReference type="ChEBI" id="CHEBI:60033"/>
        <dbReference type="ChEBI" id="CHEBI:78435"/>
        <dbReference type="EC" id="2.4.99.28"/>
    </reaction>
</comment>
<proteinExistence type="inferred from homology"/>
<feature type="transmembrane region" description="Helical" evidence="21">
    <location>
        <begin position="311"/>
        <end position="333"/>
    </location>
</feature>
<evidence type="ECO:0000256" key="2">
    <source>
        <dbReference type="ARBA" id="ARBA00004752"/>
    </source>
</evidence>
<evidence type="ECO:0000256" key="14">
    <source>
        <dbReference type="ARBA" id="ARBA00032370"/>
    </source>
</evidence>
<evidence type="ECO:0000256" key="10">
    <source>
        <dbReference type="ARBA" id="ARBA00022989"/>
    </source>
</evidence>
<keyword evidence="11 21" id="KW-0472">Membrane</keyword>
<sequence>MKARQNPDYRLLAVLGVLLIFGLVMLSSASAVVGFDRFGDSYYFLKRQLIATGIGLLLFIFFLRFDYRHLKRFALPLFIASLLLLLLVFIPNIGQSYGTFARRWVRLGPITFQPSEIVKLSMLIYLSVWLTKRGRRINDFKLTFLPLTAIIAVVAGLIIIEPDIGTAFMIALIASGVYFLAGGRLAYLFSLVLIGMVVFMLLIQFKPHAADRFKIFLHPELDPKGIGYHINQAYLAIGSGGLFGRGFGQSRAKFQYLPEVYGDSIFAVVAEELGFIVVALWLALLLYFLFHGFKVSRLAPDDFGRLLGGGIILWITGQSLVNVSAMVGLLPLTGITLPFLSYGSSSMVVLLAAAGILANISTRRRDI</sequence>
<feature type="transmembrane region" description="Helical" evidence="21">
    <location>
        <begin position="265"/>
        <end position="290"/>
    </location>
</feature>
<keyword evidence="10 21" id="KW-1133">Transmembrane helix</keyword>
<evidence type="ECO:0000256" key="21">
    <source>
        <dbReference type="SAM" id="Phobius"/>
    </source>
</evidence>
<keyword evidence="9" id="KW-0573">Peptidoglycan synthesis</keyword>
<keyword evidence="13" id="KW-0961">Cell wall biogenesis/degradation</keyword>
<evidence type="ECO:0000256" key="19">
    <source>
        <dbReference type="ARBA" id="ARBA00044770"/>
    </source>
</evidence>
<keyword evidence="8" id="KW-0133">Cell shape</keyword>
<dbReference type="GO" id="GO:0008955">
    <property type="term" value="F:peptidoglycan glycosyltransferase activity"/>
    <property type="evidence" value="ECO:0007669"/>
    <property type="project" value="UniProtKB-EC"/>
</dbReference>
<feature type="transmembrane region" description="Helical" evidence="21">
    <location>
        <begin position="72"/>
        <end position="90"/>
    </location>
</feature>
<dbReference type="GO" id="GO:0005886">
    <property type="term" value="C:plasma membrane"/>
    <property type="evidence" value="ECO:0007669"/>
    <property type="project" value="UniProtKB-SubCell"/>
</dbReference>
<dbReference type="GO" id="GO:0015648">
    <property type="term" value="F:lipid-linked peptidoglycan transporter activity"/>
    <property type="evidence" value="ECO:0007669"/>
    <property type="project" value="TreeGrafter"/>
</dbReference>
<evidence type="ECO:0000256" key="18">
    <source>
        <dbReference type="ARBA" id="ARBA00041418"/>
    </source>
</evidence>
<dbReference type="EC" id="2.4.99.28" evidence="19"/>
<keyword evidence="4 22" id="KW-0132">Cell division</keyword>
<dbReference type="GO" id="GO:0032153">
    <property type="term" value="C:cell division site"/>
    <property type="evidence" value="ECO:0007669"/>
    <property type="project" value="TreeGrafter"/>
</dbReference>
<dbReference type="GO" id="GO:0009252">
    <property type="term" value="P:peptidoglycan biosynthetic process"/>
    <property type="evidence" value="ECO:0007669"/>
    <property type="project" value="UniProtKB-KW"/>
</dbReference>
<dbReference type="GO" id="GO:0051301">
    <property type="term" value="P:cell division"/>
    <property type="evidence" value="ECO:0007669"/>
    <property type="project" value="UniProtKB-KW"/>
</dbReference>
<dbReference type="InterPro" id="IPR001182">
    <property type="entry name" value="FtsW/RodA"/>
</dbReference>
<dbReference type="PANTHER" id="PTHR30474:SF2">
    <property type="entry name" value="PEPTIDOGLYCAN GLYCOSYLTRANSFERASE FTSW-RELATED"/>
    <property type="match status" value="1"/>
</dbReference>
<evidence type="ECO:0000256" key="13">
    <source>
        <dbReference type="ARBA" id="ARBA00023316"/>
    </source>
</evidence>
<feature type="transmembrane region" description="Helical" evidence="21">
    <location>
        <begin position="166"/>
        <end position="181"/>
    </location>
</feature>
<evidence type="ECO:0000256" key="1">
    <source>
        <dbReference type="ARBA" id="ARBA00004651"/>
    </source>
</evidence>
<dbReference type="Proteomes" id="UP000176846">
    <property type="component" value="Unassembled WGS sequence"/>
</dbReference>
<protein>
    <recommendedName>
        <fullName evidence="17">Probable peptidoglycan glycosyltransferase FtsW</fullName>
        <ecNumber evidence="19">2.4.99.28</ecNumber>
    </recommendedName>
    <alternativeName>
        <fullName evidence="18">Cell division protein FtsW</fullName>
    </alternativeName>
    <alternativeName>
        <fullName evidence="15">Cell wall polymerase</fullName>
    </alternativeName>
    <alternativeName>
        <fullName evidence="14">Peptidoglycan polymerase</fullName>
    </alternativeName>
</protein>
<feature type="transmembrane region" description="Helical" evidence="21">
    <location>
        <begin position="47"/>
        <end position="65"/>
    </location>
</feature>
<comment type="similarity">
    <text evidence="16">Belongs to the SEDS family. FtsW subfamily.</text>
</comment>
<reference evidence="22 23" key="1">
    <citation type="journal article" date="2016" name="Nat. Commun.">
        <title>Thousands of microbial genomes shed light on interconnected biogeochemical processes in an aquifer system.</title>
        <authorList>
            <person name="Anantharaman K."/>
            <person name="Brown C.T."/>
            <person name="Hug L.A."/>
            <person name="Sharon I."/>
            <person name="Castelle C.J."/>
            <person name="Probst A.J."/>
            <person name="Thomas B.C."/>
            <person name="Singh A."/>
            <person name="Wilkins M.J."/>
            <person name="Karaoz U."/>
            <person name="Brodie E.L."/>
            <person name="Williams K.H."/>
            <person name="Hubbard S.S."/>
            <person name="Banfield J.F."/>
        </authorList>
    </citation>
    <scope>NUCLEOTIDE SEQUENCE [LARGE SCALE GENOMIC DNA]</scope>
</reference>
<keyword evidence="6" id="KW-0808">Transferase</keyword>
<dbReference type="GO" id="GO:0071555">
    <property type="term" value="P:cell wall organization"/>
    <property type="evidence" value="ECO:0007669"/>
    <property type="project" value="UniProtKB-KW"/>
</dbReference>
<keyword evidence="7 21" id="KW-0812">Transmembrane</keyword>
<evidence type="ECO:0000256" key="6">
    <source>
        <dbReference type="ARBA" id="ARBA00022679"/>
    </source>
</evidence>
<evidence type="ECO:0000256" key="4">
    <source>
        <dbReference type="ARBA" id="ARBA00022618"/>
    </source>
</evidence>